<keyword evidence="6 13" id="KW-0808">Transferase</keyword>
<evidence type="ECO:0000256" key="1">
    <source>
        <dbReference type="ARBA" id="ARBA00004496"/>
    </source>
</evidence>
<evidence type="ECO:0000256" key="8">
    <source>
        <dbReference type="ARBA" id="ARBA00022695"/>
    </source>
</evidence>
<evidence type="ECO:0000256" key="13">
    <source>
        <dbReference type="PIRNR" id="PIRNR004930"/>
    </source>
</evidence>
<keyword evidence="7 13" id="KW-0819">tRNA processing</keyword>
<name>A0ABR7F4Q2_9FIRM</name>
<dbReference type="InterPro" id="IPR017945">
    <property type="entry name" value="DHBP_synth_RibB-like_a/b_dom"/>
</dbReference>
<dbReference type="Gene3D" id="3.40.50.11030">
    <property type="entry name" value="Threonylcarbamoyl-AMP synthase, C-terminal domain"/>
    <property type="match status" value="1"/>
</dbReference>
<evidence type="ECO:0000256" key="9">
    <source>
        <dbReference type="ARBA" id="ARBA00022741"/>
    </source>
</evidence>
<evidence type="ECO:0000256" key="12">
    <source>
        <dbReference type="ARBA" id="ARBA00048366"/>
    </source>
</evidence>
<organism evidence="15 16">
    <name type="scientific">Eubacterium segne</name>
    <dbReference type="NCBI Taxonomy" id="2763045"/>
    <lineage>
        <taxon>Bacteria</taxon>
        <taxon>Bacillati</taxon>
        <taxon>Bacillota</taxon>
        <taxon>Clostridia</taxon>
        <taxon>Eubacteriales</taxon>
        <taxon>Eubacteriaceae</taxon>
        <taxon>Eubacterium</taxon>
    </lineage>
</organism>
<dbReference type="NCBIfam" id="TIGR00057">
    <property type="entry name" value="L-threonylcarbamoyladenylate synthase"/>
    <property type="match status" value="1"/>
</dbReference>
<dbReference type="InterPro" id="IPR005145">
    <property type="entry name" value="Sua5_C"/>
</dbReference>
<dbReference type="InterPro" id="IPR010923">
    <property type="entry name" value="T(6)A37_SUA5"/>
</dbReference>
<protein>
    <recommendedName>
        <fullName evidence="4 13">Threonylcarbamoyl-AMP synthase</fullName>
        <shortName evidence="13">TC-AMP synthase</shortName>
        <ecNumber evidence="3 13">2.7.7.87</ecNumber>
    </recommendedName>
    <alternativeName>
        <fullName evidence="11 13">L-threonylcarbamoyladenylate synthase</fullName>
    </alternativeName>
</protein>
<evidence type="ECO:0000259" key="14">
    <source>
        <dbReference type="PROSITE" id="PS51163"/>
    </source>
</evidence>
<dbReference type="Pfam" id="PF01300">
    <property type="entry name" value="Sua5_yciO_yrdC"/>
    <property type="match status" value="1"/>
</dbReference>
<dbReference type="InterPro" id="IPR038385">
    <property type="entry name" value="Sua5/YwlC_C"/>
</dbReference>
<dbReference type="PANTHER" id="PTHR17490">
    <property type="entry name" value="SUA5"/>
    <property type="match status" value="1"/>
</dbReference>
<dbReference type="InterPro" id="IPR006070">
    <property type="entry name" value="Sua5-like_dom"/>
</dbReference>
<dbReference type="EC" id="2.7.7.87" evidence="3 13"/>
<comment type="catalytic activity">
    <reaction evidence="12 13">
        <text>L-threonine + hydrogencarbonate + ATP = L-threonylcarbamoyladenylate + diphosphate + H2O</text>
        <dbReference type="Rhea" id="RHEA:36407"/>
        <dbReference type="ChEBI" id="CHEBI:15377"/>
        <dbReference type="ChEBI" id="CHEBI:17544"/>
        <dbReference type="ChEBI" id="CHEBI:30616"/>
        <dbReference type="ChEBI" id="CHEBI:33019"/>
        <dbReference type="ChEBI" id="CHEBI:57926"/>
        <dbReference type="ChEBI" id="CHEBI:73682"/>
        <dbReference type="EC" id="2.7.7.87"/>
    </reaction>
</comment>
<evidence type="ECO:0000256" key="11">
    <source>
        <dbReference type="ARBA" id="ARBA00029774"/>
    </source>
</evidence>
<keyword evidence="16" id="KW-1185">Reference proteome</keyword>
<gene>
    <name evidence="15" type="ORF">H8S00_07215</name>
</gene>
<dbReference type="Gene3D" id="3.90.870.10">
    <property type="entry name" value="DHBP synthase"/>
    <property type="match status" value="1"/>
</dbReference>
<dbReference type="PROSITE" id="PS51163">
    <property type="entry name" value="YRDC"/>
    <property type="match status" value="1"/>
</dbReference>
<reference evidence="15 16" key="1">
    <citation type="submission" date="2020-08" db="EMBL/GenBank/DDBJ databases">
        <title>Genome public.</title>
        <authorList>
            <person name="Liu C."/>
            <person name="Sun Q."/>
        </authorList>
    </citation>
    <scope>NUCLEOTIDE SEQUENCE [LARGE SCALE GENOMIC DNA]</scope>
    <source>
        <strain evidence="15 16">BX4</strain>
    </source>
</reference>
<evidence type="ECO:0000256" key="2">
    <source>
        <dbReference type="ARBA" id="ARBA00007663"/>
    </source>
</evidence>
<evidence type="ECO:0000256" key="7">
    <source>
        <dbReference type="ARBA" id="ARBA00022694"/>
    </source>
</evidence>
<dbReference type="RefSeq" id="WP_021953511.1">
    <property type="nucleotide sequence ID" value="NZ_JACOOZ010000004.1"/>
</dbReference>
<comment type="similarity">
    <text evidence="2 13">Belongs to the SUA5 family.</text>
</comment>
<evidence type="ECO:0000256" key="6">
    <source>
        <dbReference type="ARBA" id="ARBA00022679"/>
    </source>
</evidence>
<dbReference type="PANTHER" id="PTHR17490:SF16">
    <property type="entry name" value="THREONYLCARBAMOYL-AMP SYNTHASE"/>
    <property type="match status" value="1"/>
</dbReference>
<sequence>MKTIIVKIDKDNLKDDFAVSQLEKAGEIIRNGGLVAFPTETVYGLGANALDEEAAKKVYEAKGRPSDNPLIVHISNLNMLDDIVTQVPEVAKKLMDAFWPGPMTLIFNKSGLVPKGTTGGLDTVAVRFPNHPIALELIEKSGVSIAAPSANLSGKPSPTMGEHVIDDLDGRIDMIIDGGMVGMGLESTIIDVTSKTPMILRPGFITYEMIKDVIGEVGVDKAILSKPTADFKPKAPGMKYRHYAPEADYSIYRGTAEKVADKIIMLANEKADKGFKTGVITVDQHLNLYQRKLNKDIMVVSLGNLDKPETIANMLFKTLRDFDKAGTKFIFGEAFSQHNVGWAIMNRLTKAAGYNIIDV</sequence>
<keyword evidence="5 13" id="KW-0963">Cytoplasm</keyword>
<keyword evidence="9 13" id="KW-0547">Nucleotide-binding</keyword>
<proteinExistence type="inferred from homology"/>
<dbReference type="Proteomes" id="UP000597877">
    <property type="component" value="Unassembled WGS sequence"/>
</dbReference>
<comment type="subcellular location">
    <subcellularLocation>
        <location evidence="1 13">Cytoplasm</location>
    </subcellularLocation>
</comment>
<evidence type="ECO:0000256" key="10">
    <source>
        <dbReference type="ARBA" id="ARBA00022840"/>
    </source>
</evidence>
<evidence type="ECO:0000256" key="3">
    <source>
        <dbReference type="ARBA" id="ARBA00012584"/>
    </source>
</evidence>
<evidence type="ECO:0000256" key="4">
    <source>
        <dbReference type="ARBA" id="ARBA00015492"/>
    </source>
</evidence>
<dbReference type="PIRSF" id="PIRSF004930">
    <property type="entry name" value="Tln_factor_SUA5"/>
    <property type="match status" value="1"/>
</dbReference>
<evidence type="ECO:0000313" key="15">
    <source>
        <dbReference type="EMBL" id="MBC5667765.1"/>
    </source>
</evidence>
<keyword evidence="8 13" id="KW-0548">Nucleotidyltransferase</keyword>
<comment type="function">
    <text evidence="13">Required for the formation of a threonylcarbamoyl group on adenosine at position 37 (t(6)A37) in tRNAs that read codons beginning with adenine.</text>
</comment>
<evidence type="ECO:0000313" key="16">
    <source>
        <dbReference type="Proteomes" id="UP000597877"/>
    </source>
</evidence>
<evidence type="ECO:0000256" key="5">
    <source>
        <dbReference type="ARBA" id="ARBA00022490"/>
    </source>
</evidence>
<dbReference type="SUPFAM" id="SSF55821">
    <property type="entry name" value="YrdC/RibB"/>
    <property type="match status" value="1"/>
</dbReference>
<keyword evidence="10 13" id="KW-0067">ATP-binding</keyword>
<dbReference type="EMBL" id="JACOOZ010000004">
    <property type="protein sequence ID" value="MBC5667765.1"/>
    <property type="molecule type" value="Genomic_DNA"/>
</dbReference>
<feature type="domain" description="YrdC-like" evidence="14">
    <location>
        <begin position="19"/>
        <end position="205"/>
    </location>
</feature>
<dbReference type="InterPro" id="IPR050156">
    <property type="entry name" value="TC-AMP_synthase_SUA5"/>
</dbReference>
<dbReference type="Pfam" id="PF03481">
    <property type="entry name" value="Sua5_C"/>
    <property type="match status" value="1"/>
</dbReference>
<accession>A0ABR7F4Q2</accession>
<comment type="caution">
    <text evidence="15">The sequence shown here is derived from an EMBL/GenBank/DDBJ whole genome shotgun (WGS) entry which is preliminary data.</text>
</comment>